<dbReference type="AlphaFoldDB" id="A0A0K9GWQ0"/>
<reference evidence="2" key="1">
    <citation type="submission" date="2015-07" db="EMBL/GenBank/DDBJ databases">
        <title>Genome sequencing project for genomic taxonomy and phylogenomics of Bacillus-like bacteria.</title>
        <authorList>
            <person name="Liu B."/>
            <person name="Wang J."/>
            <person name="Zhu Y."/>
            <person name="Liu G."/>
            <person name="Chen Q."/>
            <person name="Chen Z."/>
            <person name="Lan J."/>
            <person name="Che J."/>
            <person name="Ge C."/>
            <person name="Shi H."/>
            <person name="Pan Z."/>
            <person name="Liu X."/>
        </authorList>
    </citation>
    <scope>NUCLEOTIDE SEQUENCE [LARGE SCALE GENOMIC DNA]</scope>
    <source>
        <strain evidence="2">FJAT-27997</strain>
    </source>
</reference>
<dbReference type="EMBL" id="LFZW01000001">
    <property type="protein sequence ID" value="KMY51070.1"/>
    <property type="molecule type" value="Genomic_DNA"/>
</dbReference>
<comment type="caution">
    <text evidence="1">The sequence shown here is derived from an EMBL/GenBank/DDBJ whole genome shotgun (WGS) entry which is preliminary data.</text>
</comment>
<sequence>MNRERDLDVFCRECSSGGEALFIKCGFGAQIGNLARKVKELARLSLLLARKACKGRVMSVFYRSVTGWKRNKFETPRPLLYTYRIEG</sequence>
<keyword evidence="2" id="KW-1185">Reference proteome</keyword>
<accession>A0A0K9GWQ0</accession>
<organism evidence="1 2">
    <name type="scientific">Peribacillus loiseleuriae</name>
    <dbReference type="NCBI Taxonomy" id="1679170"/>
    <lineage>
        <taxon>Bacteria</taxon>
        <taxon>Bacillati</taxon>
        <taxon>Bacillota</taxon>
        <taxon>Bacilli</taxon>
        <taxon>Bacillales</taxon>
        <taxon>Bacillaceae</taxon>
        <taxon>Peribacillus</taxon>
    </lineage>
</organism>
<proteinExistence type="predicted"/>
<protein>
    <submittedName>
        <fullName evidence="1">Uncharacterized protein</fullName>
    </submittedName>
</protein>
<dbReference type="PATRIC" id="fig|1679170.3.peg.3940"/>
<dbReference type="Proteomes" id="UP000037146">
    <property type="component" value="Unassembled WGS sequence"/>
</dbReference>
<gene>
    <name evidence="1" type="ORF">AC625_17310</name>
</gene>
<name>A0A0K9GWQ0_9BACI</name>
<dbReference type="STRING" id="1679170.AC625_17310"/>
<evidence type="ECO:0000313" key="2">
    <source>
        <dbReference type="Proteomes" id="UP000037146"/>
    </source>
</evidence>
<evidence type="ECO:0000313" key="1">
    <source>
        <dbReference type="EMBL" id="KMY51070.1"/>
    </source>
</evidence>